<dbReference type="InterPro" id="IPR029710">
    <property type="entry name" value="LIG4"/>
</dbReference>
<evidence type="ECO:0000256" key="2">
    <source>
        <dbReference type="ARBA" id="ARBA00004123"/>
    </source>
</evidence>
<dbReference type="SUPFAM" id="SSF50249">
    <property type="entry name" value="Nucleic acid-binding proteins"/>
    <property type="match status" value="1"/>
</dbReference>
<dbReference type="EMBL" id="ML119153">
    <property type="protein sequence ID" value="RPB09243.1"/>
    <property type="molecule type" value="Genomic_DNA"/>
</dbReference>
<evidence type="ECO:0000256" key="3">
    <source>
        <dbReference type="ARBA" id="ARBA00007572"/>
    </source>
</evidence>
<dbReference type="Gene3D" id="3.30.470.30">
    <property type="entry name" value="DNA ligase/mRNA capping enzyme"/>
    <property type="match status" value="1"/>
</dbReference>
<comment type="cofactor">
    <cofactor evidence="1">
        <name>Mg(2+)</name>
        <dbReference type="ChEBI" id="CHEBI:18420"/>
    </cofactor>
</comment>
<accession>A0A3N4KFD2</accession>
<evidence type="ECO:0000313" key="21">
    <source>
        <dbReference type="Proteomes" id="UP000277580"/>
    </source>
</evidence>
<dbReference type="Gene3D" id="3.40.50.10190">
    <property type="entry name" value="BRCT domain"/>
    <property type="match status" value="2"/>
</dbReference>
<comment type="catalytic activity">
    <reaction evidence="14 16">
        <text>ATP + (deoxyribonucleotide)n-3'-hydroxyl + 5'-phospho-(deoxyribonucleotide)m = (deoxyribonucleotide)n+m + AMP + diphosphate.</text>
        <dbReference type="EC" id="6.5.1.1"/>
    </reaction>
</comment>
<evidence type="ECO:0000256" key="17">
    <source>
        <dbReference type="RuleBase" id="RU004196"/>
    </source>
</evidence>
<dbReference type="GO" id="GO:0006310">
    <property type="term" value="P:DNA recombination"/>
    <property type="evidence" value="ECO:0007669"/>
    <property type="project" value="UniProtKB-KW"/>
</dbReference>
<dbReference type="FunFam" id="3.30.470.30:FF:000013">
    <property type="entry name" value="DNA ligase"/>
    <property type="match status" value="1"/>
</dbReference>
<evidence type="ECO:0000313" key="20">
    <source>
        <dbReference type="EMBL" id="RPB09243.1"/>
    </source>
</evidence>
<evidence type="ECO:0000259" key="19">
    <source>
        <dbReference type="PROSITE" id="PS50172"/>
    </source>
</evidence>
<dbReference type="PROSITE" id="PS50160">
    <property type="entry name" value="DNA_LIGASE_A3"/>
    <property type="match status" value="1"/>
</dbReference>
<evidence type="ECO:0000256" key="14">
    <source>
        <dbReference type="ARBA" id="ARBA00034003"/>
    </source>
</evidence>
<evidence type="ECO:0000256" key="8">
    <source>
        <dbReference type="ARBA" id="ARBA00022763"/>
    </source>
</evidence>
<dbReference type="InterPro" id="IPR044125">
    <property type="entry name" value="Adenylation_DNA_ligase_IV"/>
</dbReference>
<evidence type="ECO:0000256" key="7">
    <source>
        <dbReference type="ARBA" id="ARBA00022741"/>
    </source>
</evidence>
<dbReference type="InterPro" id="IPR001357">
    <property type="entry name" value="BRCT_dom"/>
</dbReference>
<keyword evidence="11 16" id="KW-0233">DNA recombination</keyword>
<dbReference type="NCBIfam" id="TIGR00574">
    <property type="entry name" value="dnl1"/>
    <property type="match status" value="1"/>
</dbReference>
<evidence type="ECO:0000256" key="5">
    <source>
        <dbReference type="ARBA" id="ARBA00022723"/>
    </source>
</evidence>
<organism evidence="20 21">
    <name type="scientific">Morchella conica CCBAS932</name>
    <dbReference type="NCBI Taxonomy" id="1392247"/>
    <lineage>
        <taxon>Eukaryota</taxon>
        <taxon>Fungi</taxon>
        <taxon>Dikarya</taxon>
        <taxon>Ascomycota</taxon>
        <taxon>Pezizomycotina</taxon>
        <taxon>Pezizomycetes</taxon>
        <taxon>Pezizales</taxon>
        <taxon>Morchellaceae</taxon>
        <taxon>Morchella</taxon>
    </lineage>
</organism>
<dbReference type="PROSITE" id="PS00697">
    <property type="entry name" value="DNA_LIGASE_A1"/>
    <property type="match status" value="1"/>
</dbReference>
<evidence type="ECO:0000256" key="12">
    <source>
        <dbReference type="ARBA" id="ARBA00023204"/>
    </source>
</evidence>
<evidence type="ECO:0000256" key="9">
    <source>
        <dbReference type="ARBA" id="ARBA00022840"/>
    </source>
</evidence>
<dbReference type="InParanoid" id="A0A3N4KFD2"/>
<dbReference type="GO" id="GO:0003910">
    <property type="term" value="F:DNA ligase (ATP) activity"/>
    <property type="evidence" value="ECO:0007669"/>
    <property type="project" value="UniProtKB-EC"/>
</dbReference>
<dbReference type="InterPro" id="IPR012309">
    <property type="entry name" value="DNA_ligase_ATP-dep_C"/>
</dbReference>
<dbReference type="CDD" id="cd07968">
    <property type="entry name" value="OBF_DNA_ligase_IV"/>
    <property type="match status" value="1"/>
</dbReference>
<dbReference type="GO" id="GO:0003677">
    <property type="term" value="F:DNA binding"/>
    <property type="evidence" value="ECO:0007669"/>
    <property type="project" value="InterPro"/>
</dbReference>
<keyword evidence="13" id="KW-0539">Nucleus</keyword>
<dbReference type="SUPFAM" id="SSF52113">
    <property type="entry name" value="BRCT domain"/>
    <property type="match status" value="2"/>
</dbReference>
<evidence type="ECO:0000256" key="10">
    <source>
        <dbReference type="ARBA" id="ARBA00022842"/>
    </source>
</evidence>
<dbReference type="STRING" id="1392247.A0A3N4KFD2"/>
<gene>
    <name evidence="20" type="ORF">P167DRAFT_538564</name>
</gene>
<comment type="similarity">
    <text evidence="3 17">Belongs to the ATP-dependent DNA ligase family.</text>
</comment>
<keyword evidence="8 16" id="KW-0227">DNA damage</keyword>
<keyword evidence="6" id="KW-0677">Repeat</keyword>
<dbReference type="FunFam" id="1.10.3260.10:FF:000008">
    <property type="entry name" value="DNA ligase 4"/>
    <property type="match status" value="1"/>
</dbReference>
<evidence type="ECO:0000256" key="6">
    <source>
        <dbReference type="ARBA" id="ARBA00022737"/>
    </source>
</evidence>
<dbReference type="GO" id="GO:0005524">
    <property type="term" value="F:ATP binding"/>
    <property type="evidence" value="ECO:0007669"/>
    <property type="project" value="UniProtKB-KW"/>
</dbReference>
<dbReference type="GO" id="GO:0071897">
    <property type="term" value="P:DNA biosynthetic process"/>
    <property type="evidence" value="ECO:0007669"/>
    <property type="project" value="InterPro"/>
</dbReference>
<keyword evidence="12 16" id="KW-0234">DNA repair</keyword>
<evidence type="ECO:0000256" key="13">
    <source>
        <dbReference type="ARBA" id="ARBA00023242"/>
    </source>
</evidence>
<feature type="domain" description="BRCT" evidence="19">
    <location>
        <begin position="712"/>
        <end position="797"/>
    </location>
</feature>
<comment type="function">
    <text evidence="15">DNA ligase involved in DNA non-homologous end joining (NHEJ); required for double-strand break (DSB) repair.</text>
</comment>
<comment type="subcellular location">
    <subcellularLocation>
        <location evidence="2">Nucleus</location>
    </subcellularLocation>
</comment>
<dbReference type="PANTHER" id="PTHR45997">
    <property type="entry name" value="DNA LIGASE 4"/>
    <property type="match status" value="1"/>
</dbReference>
<reference evidence="20 21" key="1">
    <citation type="journal article" date="2018" name="Nat. Ecol. Evol.">
        <title>Pezizomycetes genomes reveal the molecular basis of ectomycorrhizal truffle lifestyle.</title>
        <authorList>
            <person name="Murat C."/>
            <person name="Payen T."/>
            <person name="Noel B."/>
            <person name="Kuo A."/>
            <person name="Morin E."/>
            <person name="Chen J."/>
            <person name="Kohler A."/>
            <person name="Krizsan K."/>
            <person name="Balestrini R."/>
            <person name="Da Silva C."/>
            <person name="Montanini B."/>
            <person name="Hainaut M."/>
            <person name="Levati E."/>
            <person name="Barry K.W."/>
            <person name="Belfiori B."/>
            <person name="Cichocki N."/>
            <person name="Clum A."/>
            <person name="Dockter R.B."/>
            <person name="Fauchery L."/>
            <person name="Guy J."/>
            <person name="Iotti M."/>
            <person name="Le Tacon F."/>
            <person name="Lindquist E.A."/>
            <person name="Lipzen A."/>
            <person name="Malagnac F."/>
            <person name="Mello A."/>
            <person name="Molinier V."/>
            <person name="Miyauchi S."/>
            <person name="Poulain J."/>
            <person name="Riccioni C."/>
            <person name="Rubini A."/>
            <person name="Sitrit Y."/>
            <person name="Splivallo R."/>
            <person name="Traeger S."/>
            <person name="Wang M."/>
            <person name="Zifcakova L."/>
            <person name="Wipf D."/>
            <person name="Zambonelli A."/>
            <person name="Paolocci F."/>
            <person name="Nowrousian M."/>
            <person name="Ottonello S."/>
            <person name="Baldrian P."/>
            <person name="Spatafora J.W."/>
            <person name="Henrissat B."/>
            <person name="Nagy L.G."/>
            <person name="Aury J.M."/>
            <person name="Wincker P."/>
            <person name="Grigoriev I.V."/>
            <person name="Bonfante P."/>
            <person name="Martin F.M."/>
        </authorList>
    </citation>
    <scope>NUCLEOTIDE SEQUENCE [LARGE SCALE GENOMIC DNA]</scope>
    <source>
        <strain evidence="20 21">CCBAS932</strain>
    </source>
</reference>
<dbReference type="Pfam" id="PF04679">
    <property type="entry name" value="DNA_ligase_A_C"/>
    <property type="match status" value="1"/>
</dbReference>
<dbReference type="OrthoDB" id="151490at2759"/>
<dbReference type="GO" id="GO:0046872">
    <property type="term" value="F:metal ion binding"/>
    <property type="evidence" value="ECO:0007669"/>
    <property type="project" value="UniProtKB-KW"/>
</dbReference>
<dbReference type="GO" id="GO:0032807">
    <property type="term" value="C:DNA ligase IV complex"/>
    <property type="evidence" value="ECO:0007669"/>
    <property type="project" value="TreeGrafter"/>
</dbReference>
<evidence type="ECO:0000256" key="15">
    <source>
        <dbReference type="ARBA" id="ARBA00043870"/>
    </source>
</evidence>
<dbReference type="PANTHER" id="PTHR45997:SF1">
    <property type="entry name" value="DNA LIGASE 4"/>
    <property type="match status" value="1"/>
</dbReference>
<dbReference type="Gene3D" id="2.40.50.140">
    <property type="entry name" value="Nucleic acid-binding proteins"/>
    <property type="match status" value="1"/>
</dbReference>
<proteinExistence type="inferred from homology"/>
<dbReference type="GO" id="GO:0006303">
    <property type="term" value="P:double-strand break repair via nonhomologous end joining"/>
    <property type="evidence" value="ECO:0007669"/>
    <property type="project" value="TreeGrafter"/>
</dbReference>
<evidence type="ECO:0000256" key="4">
    <source>
        <dbReference type="ARBA" id="ARBA00022598"/>
    </source>
</evidence>
<protein>
    <recommendedName>
        <fullName evidence="16">DNA ligase</fullName>
        <ecNumber evidence="16">6.5.1.1</ecNumber>
    </recommendedName>
</protein>
<keyword evidence="21" id="KW-1185">Reference proteome</keyword>
<evidence type="ECO:0000256" key="11">
    <source>
        <dbReference type="ARBA" id="ARBA00023172"/>
    </source>
</evidence>
<dbReference type="InterPro" id="IPR016059">
    <property type="entry name" value="DNA_ligase_ATP-dep_CS"/>
</dbReference>
<dbReference type="InterPro" id="IPR036599">
    <property type="entry name" value="DNA_ligase_N_sf"/>
</dbReference>
<dbReference type="CDD" id="cd17722">
    <property type="entry name" value="BRCT_DNA_ligase_IV_rpt1"/>
    <property type="match status" value="1"/>
</dbReference>
<keyword evidence="5" id="KW-0479">Metal-binding</keyword>
<dbReference type="InterPro" id="IPR000977">
    <property type="entry name" value="DNA_ligase_ATP-dep"/>
</dbReference>
<dbReference type="Pfam" id="PF16589">
    <property type="entry name" value="BRCT_2"/>
    <property type="match status" value="1"/>
</dbReference>
<dbReference type="FunCoup" id="A0A3N4KFD2">
    <property type="interactions" value="571"/>
</dbReference>
<dbReference type="EC" id="6.5.1.1" evidence="16"/>
<dbReference type="InterPro" id="IPR036420">
    <property type="entry name" value="BRCT_dom_sf"/>
</dbReference>
<dbReference type="CDD" id="cd00027">
    <property type="entry name" value="BRCT"/>
    <property type="match status" value="1"/>
</dbReference>
<sequence>MSDLGTLPDAPPMARDIVEGISVEAFGPNKILTEAELNRDYPLRPRNKKHTLPFHELHTYLFDPLLANKKKRTGPNQRLSKLKPHEIRRNIIDRFISRWRTEVGNDIYPAFRLILCDKDRDRSVYHLKEKTIGRLWVKVMKINKDSDDGYALLNWRQPGASKSAGDFALRCYEVIKKRPMRTTPGNLTIDQVNEMLDNLSQATKEEDQLPIMVDFYNNMDADELMWIVRIIMRQMKVGATEKTFFDAWHPDADALFNVSSSLKRVCWELYNPDFRMDSDDKSVTLMSCFQPQLAQFQKRSMADVVKAMHPTAEDPTFWIEEKLDGERMQMHYQNGNFMFWSRRGKEYTRLYGSGWDDGSLTRHLGEAFDKGVKSVILDGEMITWDPRMDVIVAFGTLKTAALEGNRNPYGDGPRPLFRVFDILYLNGQSLINYTLRDRRKALERSIKSVHRRMEVHQYVEAQEGREIEKMLRQVIAEASEGLVIKNPRSIYRLNDRNDDWMKVKPDYMTEFGESLDLLVLGGYWGSGKRGGILSSYLCGVRLDGNHLLPGENPMKFWSFCKVGGGFTANEYSQIAHITDSQWVPWDPKNPPKEFMELAGGDQAFERPDVWIRPDRSFVVEVKAASVAPTDKFRVGMTLRFPRFKRLREDKDWKSALSISGFLRLKDEVEKGEEEKAMNMENRRRPGKRIKRELKVLGVSEKAHRLDQVIVSNSNMLFKDYSFYIMSESTSPKEKKSKVELEQLVKSHGGRIFQTENAAENTWVIGDRNTVKISALKKKGTHDIIRSSWILDSIHQDEAERRSGRRGGYVLPLEPRYIFSAVGDIEQKSQNAIDTWGDSYARDVDAGELGQLLDGMSTNIERVFTAEFIQTLDHDNFHSFDGLPGWIFRELVIYIDTLNSNESKSRHPAFVNSGPHDVSAHVHDPSISGILVQFAGGRISEDINDLDITHVVVHTSDLSRLQSIRSLIQSRQGIPRVVTTEWVEESLICKAVLNEERFAPASL</sequence>
<keyword evidence="10" id="KW-0460">Magnesium</keyword>
<evidence type="ECO:0000256" key="16">
    <source>
        <dbReference type="RuleBase" id="RU000617"/>
    </source>
</evidence>
<dbReference type="GO" id="GO:0006297">
    <property type="term" value="P:nucleotide-excision repair, DNA gap filling"/>
    <property type="evidence" value="ECO:0007669"/>
    <property type="project" value="TreeGrafter"/>
</dbReference>
<dbReference type="Pfam" id="PF01068">
    <property type="entry name" value="DNA_ligase_A_M"/>
    <property type="match status" value="1"/>
</dbReference>
<dbReference type="CDD" id="cd07903">
    <property type="entry name" value="Adenylation_DNA_ligase_IV"/>
    <property type="match status" value="1"/>
</dbReference>
<feature type="domain" description="ATP-dependent DNA ligase family profile" evidence="18">
    <location>
        <begin position="417"/>
        <end position="542"/>
    </location>
</feature>
<dbReference type="InterPro" id="IPR012308">
    <property type="entry name" value="DNA_ligase_ATP-dep_N"/>
</dbReference>
<dbReference type="Proteomes" id="UP000277580">
    <property type="component" value="Unassembled WGS sequence"/>
</dbReference>
<dbReference type="AlphaFoldDB" id="A0A3N4KFD2"/>
<keyword evidence="7 16" id="KW-0547">Nucleotide-binding</keyword>
<dbReference type="Pfam" id="PF04675">
    <property type="entry name" value="DNA_ligase_A_N"/>
    <property type="match status" value="1"/>
</dbReference>
<dbReference type="InterPro" id="IPR012310">
    <property type="entry name" value="DNA_ligase_ATP-dep_cent"/>
</dbReference>
<dbReference type="SUPFAM" id="SSF117018">
    <property type="entry name" value="ATP-dependent DNA ligase DNA-binding domain"/>
    <property type="match status" value="1"/>
</dbReference>
<dbReference type="SMART" id="SM00292">
    <property type="entry name" value="BRCT"/>
    <property type="match status" value="2"/>
</dbReference>
<evidence type="ECO:0000256" key="1">
    <source>
        <dbReference type="ARBA" id="ARBA00001946"/>
    </source>
</evidence>
<keyword evidence="4 16" id="KW-0436">Ligase</keyword>
<dbReference type="SUPFAM" id="SSF56091">
    <property type="entry name" value="DNA ligase/mRNA capping enzyme, catalytic domain"/>
    <property type="match status" value="1"/>
</dbReference>
<evidence type="ECO:0000259" key="18">
    <source>
        <dbReference type="PROSITE" id="PS50160"/>
    </source>
</evidence>
<dbReference type="Gene3D" id="1.10.3260.10">
    <property type="entry name" value="DNA ligase, ATP-dependent, N-terminal domain"/>
    <property type="match status" value="1"/>
</dbReference>
<keyword evidence="9 16" id="KW-0067">ATP-binding</keyword>
<dbReference type="PROSITE" id="PS50172">
    <property type="entry name" value="BRCT"/>
    <property type="match status" value="2"/>
</dbReference>
<name>A0A3N4KFD2_9PEZI</name>
<dbReference type="InterPro" id="IPR012340">
    <property type="entry name" value="NA-bd_OB-fold"/>
</dbReference>
<feature type="domain" description="BRCT" evidence="19">
    <location>
        <begin position="930"/>
        <end position="999"/>
    </location>
</feature>